<evidence type="ECO:0000256" key="5">
    <source>
        <dbReference type="ARBA" id="ARBA00023136"/>
    </source>
</evidence>
<dbReference type="Pfam" id="PF02321">
    <property type="entry name" value="OEP"/>
    <property type="match status" value="1"/>
</dbReference>
<keyword evidence="5" id="KW-0472">Membrane</keyword>
<evidence type="ECO:0008006" key="8">
    <source>
        <dbReference type="Google" id="ProtNLM"/>
    </source>
</evidence>
<dbReference type="Gene3D" id="1.20.1600.10">
    <property type="entry name" value="Outer membrane efflux proteins (OEP)"/>
    <property type="match status" value="1"/>
</dbReference>
<keyword evidence="4" id="KW-0812">Transmembrane</keyword>
<name>A0A0F9DVA0_9ZZZZ</name>
<sequence>MAKKTNFTGTRLTTLIGLVLAANGFTPNLYAEQTSIMPLTYVADKAIASNPEVQQAWHAFKASVYGIDAAQSGYLPTLDASISAGYEKRNYGIEDEYNRNTAELTLRQMLYDGFQTSNAVKRFERIQLIRYFEMLSQAEQIALQASVAYLDVQKFTTLVELAQKNLQEHESVYQQIEQSVGAGVARAADLEQISGRLSLAQSNVMTEYANLHDVSARYLRIVGELPQQGSVAAKLNEDSIPISINQALDIAYKNSPNFYASLYNIEAQQANAQSQKSAFHPKVDLSARYGSQ</sequence>
<comment type="caution">
    <text evidence="7">The sequence shown here is derived from an EMBL/GenBank/DDBJ whole genome shotgun (WGS) entry which is preliminary data.</text>
</comment>
<evidence type="ECO:0000313" key="7">
    <source>
        <dbReference type="EMBL" id="KKL15778.1"/>
    </source>
</evidence>
<evidence type="ECO:0000256" key="4">
    <source>
        <dbReference type="ARBA" id="ARBA00022692"/>
    </source>
</evidence>
<dbReference type="AlphaFoldDB" id="A0A0F9DVA0"/>
<keyword evidence="6" id="KW-0998">Cell outer membrane</keyword>
<dbReference type="GO" id="GO:1990281">
    <property type="term" value="C:efflux pump complex"/>
    <property type="evidence" value="ECO:0007669"/>
    <property type="project" value="TreeGrafter"/>
</dbReference>
<dbReference type="InterPro" id="IPR051906">
    <property type="entry name" value="TolC-like"/>
</dbReference>
<accession>A0A0F9DVA0</accession>
<proteinExistence type="predicted"/>
<dbReference type="InterPro" id="IPR003423">
    <property type="entry name" value="OMP_efflux"/>
</dbReference>
<feature type="non-terminal residue" evidence="7">
    <location>
        <position position="292"/>
    </location>
</feature>
<evidence type="ECO:0000256" key="3">
    <source>
        <dbReference type="ARBA" id="ARBA00022452"/>
    </source>
</evidence>
<organism evidence="7">
    <name type="scientific">marine sediment metagenome</name>
    <dbReference type="NCBI Taxonomy" id="412755"/>
    <lineage>
        <taxon>unclassified sequences</taxon>
        <taxon>metagenomes</taxon>
        <taxon>ecological metagenomes</taxon>
    </lineage>
</organism>
<dbReference type="GO" id="GO:0015562">
    <property type="term" value="F:efflux transmembrane transporter activity"/>
    <property type="evidence" value="ECO:0007669"/>
    <property type="project" value="InterPro"/>
</dbReference>
<keyword evidence="3" id="KW-1134">Transmembrane beta strand</keyword>
<dbReference type="PANTHER" id="PTHR30026:SF22">
    <property type="entry name" value="OUTER MEMBRANE EFFLUX PROTEIN"/>
    <property type="match status" value="1"/>
</dbReference>
<dbReference type="GO" id="GO:0015288">
    <property type="term" value="F:porin activity"/>
    <property type="evidence" value="ECO:0007669"/>
    <property type="project" value="TreeGrafter"/>
</dbReference>
<evidence type="ECO:0000256" key="2">
    <source>
        <dbReference type="ARBA" id="ARBA00022448"/>
    </source>
</evidence>
<protein>
    <recommendedName>
        <fullName evidence="8">Outer membrane efflux protein</fullName>
    </recommendedName>
</protein>
<evidence type="ECO:0000256" key="6">
    <source>
        <dbReference type="ARBA" id="ARBA00023237"/>
    </source>
</evidence>
<gene>
    <name evidence="7" type="ORF">LCGC14_2502200</name>
</gene>
<reference evidence="7" key="1">
    <citation type="journal article" date="2015" name="Nature">
        <title>Complex archaea that bridge the gap between prokaryotes and eukaryotes.</title>
        <authorList>
            <person name="Spang A."/>
            <person name="Saw J.H."/>
            <person name="Jorgensen S.L."/>
            <person name="Zaremba-Niedzwiedzka K."/>
            <person name="Martijn J."/>
            <person name="Lind A.E."/>
            <person name="van Eijk R."/>
            <person name="Schleper C."/>
            <person name="Guy L."/>
            <person name="Ettema T.J."/>
        </authorList>
    </citation>
    <scope>NUCLEOTIDE SEQUENCE</scope>
</reference>
<dbReference type="GO" id="GO:0009279">
    <property type="term" value="C:cell outer membrane"/>
    <property type="evidence" value="ECO:0007669"/>
    <property type="project" value="UniProtKB-SubCell"/>
</dbReference>
<dbReference type="PANTHER" id="PTHR30026">
    <property type="entry name" value="OUTER MEMBRANE PROTEIN TOLC"/>
    <property type="match status" value="1"/>
</dbReference>
<keyword evidence="2" id="KW-0813">Transport</keyword>
<evidence type="ECO:0000256" key="1">
    <source>
        <dbReference type="ARBA" id="ARBA00004442"/>
    </source>
</evidence>
<dbReference type="EMBL" id="LAZR01039931">
    <property type="protein sequence ID" value="KKL15778.1"/>
    <property type="molecule type" value="Genomic_DNA"/>
</dbReference>
<dbReference type="SUPFAM" id="SSF56954">
    <property type="entry name" value="Outer membrane efflux proteins (OEP)"/>
    <property type="match status" value="1"/>
</dbReference>
<comment type="subcellular location">
    <subcellularLocation>
        <location evidence="1">Cell outer membrane</location>
    </subcellularLocation>
</comment>